<organism evidence="2 3">
    <name type="scientific">Mycobacterium pseudoshottsii</name>
    <dbReference type="NCBI Taxonomy" id="265949"/>
    <lineage>
        <taxon>Bacteria</taxon>
        <taxon>Bacillati</taxon>
        <taxon>Actinomycetota</taxon>
        <taxon>Actinomycetes</taxon>
        <taxon>Mycobacteriales</taxon>
        <taxon>Mycobacteriaceae</taxon>
        <taxon>Mycobacterium</taxon>
        <taxon>Mycobacterium ulcerans group</taxon>
    </lineage>
</organism>
<keyword evidence="3" id="KW-1185">Reference proteome</keyword>
<keyword evidence="2" id="KW-0503">Monooxygenase</keyword>
<gene>
    <name evidence="2" type="ORF">NJB1907Z4_C25840</name>
</gene>
<dbReference type="PANTHER" id="PTHR33336">
    <property type="entry name" value="QUINOL MONOOXYGENASE YGIN-RELATED"/>
    <property type="match status" value="1"/>
</dbReference>
<dbReference type="GO" id="GO:0004497">
    <property type="term" value="F:monooxygenase activity"/>
    <property type="evidence" value="ECO:0007669"/>
    <property type="project" value="UniProtKB-KW"/>
</dbReference>
<dbReference type="EMBL" id="AP026367">
    <property type="protein sequence ID" value="BDN82369.1"/>
    <property type="molecule type" value="Genomic_DNA"/>
</dbReference>
<dbReference type="PANTHER" id="PTHR33336:SF3">
    <property type="entry name" value="ABM DOMAIN-CONTAINING PROTEIN"/>
    <property type="match status" value="1"/>
</dbReference>
<dbReference type="Pfam" id="PF03992">
    <property type="entry name" value="ABM"/>
    <property type="match status" value="1"/>
</dbReference>
<dbReference type="RefSeq" id="WP_036427354.1">
    <property type="nucleotide sequence ID" value="NZ_AP026367.1"/>
</dbReference>
<protein>
    <submittedName>
        <fullName evidence="2">Monooxygenase</fullName>
    </submittedName>
</protein>
<dbReference type="AlphaFoldDB" id="A0A9N7QMG9"/>
<dbReference type="InterPro" id="IPR007138">
    <property type="entry name" value="ABM_dom"/>
</dbReference>
<proteinExistence type="predicted"/>
<dbReference type="PROSITE" id="PS51725">
    <property type="entry name" value="ABM"/>
    <property type="match status" value="1"/>
</dbReference>
<evidence type="ECO:0000259" key="1">
    <source>
        <dbReference type="PROSITE" id="PS51725"/>
    </source>
</evidence>
<keyword evidence="2" id="KW-0560">Oxidoreductase</keyword>
<accession>A0A9N7QMG9</accession>
<dbReference type="Gene3D" id="3.30.70.100">
    <property type="match status" value="1"/>
</dbReference>
<reference evidence="2" key="1">
    <citation type="submission" date="2022-06" db="EMBL/GenBank/DDBJ databases">
        <title>Complete genome sequence of Mycobacterium pseudoshottsii NJB1907-Z4.</title>
        <authorList>
            <person name="Komine T."/>
            <person name="Fukano H."/>
            <person name="Wada S."/>
        </authorList>
    </citation>
    <scope>NUCLEOTIDE SEQUENCE</scope>
    <source>
        <strain evidence="2">NJB1907-Z4</strain>
    </source>
</reference>
<dbReference type="InterPro" id="IPR050744">
    <property type="entry name" value="AI-2_Isomerase_LsrG"/>
</dbReference>
<feature type="domain" description="ABM" evidence="1">
    <location>
        <begin position="5"/>
        <end position="93"/>
    </location>
</feature>
<name>A0A9N7QMG9_9MYCO</name>
<dbReference type="SUPFAM" id="SSF54909">
    <property type="entry name" value="Dimeric alpha+beta barrel"/>
    <property type="match status" value="1"/>
</dbReference>
<sequence>MSAPVSVIARFAPLPERRADLRVLLAGMVGPTRSEEGCRRYGLYEAPPDGELVLIERYDDQAALEHHRTTEHYLNYRAQLSALLASPITVSVLAPLDEAEASRHRLRE</sequence>
<evidence type="ECO:0000313" key="2">
    <source>
        <dbReference type="EMBL" id="BDN82369.1"/>
    </source>
</evidence>
<evidence type="ECO:0000313" key="3">
    <source>
        <dbReference type="Proteomes" id="UP001058626"/>
    </source>
</evidence>
<dbReference type="InterPro" id="IPR011008">
    <property type="entry name" value="Dimeric_a/b-barrel"/>
</dbReference>
<dbReference type="Proteomes" id="UP001058626">
    <property type="component" value="Chromosome"/>
</dbReference>